<evidence type="ECO:0000313" key="4">
    <source>
        <dbReference type="Proteomes" id="UP000054725"/>
    </source>
</evidence>
<accession>A0A0W0WP26</accession>
<evidence type="ECO:0000313" key="3">
    <source>
        <dbReference type="EMBL" id="KTD34069.1"/>
    </source>
</evidence>
<dbReference type="PATRIC" id="fig|45070.6.peg.2151"/>
<dbReference type="PANTHER" id="PTHR11895">
    <property type="entry name" value="TRANSAMIDASE"/>
    <property type="match status" value="1"/>
</dbReference>
<feature type="domain" description="Amidase" evidence="2">
    <location>
        <begin position="29"/>
        <end position="448"/>
    </location>
</feature>
<dbReference type="OrthoDB" id="8872210at2"/>
<dbReference type="PROSITE" id="PS00571">
    <property type="entry name" value="AMIDASES"/>
    <property type="match status" value="1"/>
</dbReference>
<keyword evidence="3" id="KW-0378">Hydrolase</keyword>
<comment type="similarity">
    <text evidence="1">Belongs to the amidase family.</text>
</comment>
<protein>
    <submittedName>
        <fullName evidence="3">Amidase</fullName>
        <ecNumber evidence="3">3.5.1.4</ecNumber>
    </submittedName>
</protein>
<dbReference type="RefSeq" id="WP_058505053.1">
    <property type="nucleotide sequence ID" value="NZ_CAAAIF010000018.1"/>
</dbReference>
<dbReference type="AlphaFoldDB" id="A0A0W0WP26"/>
<evidence type="ECO:0000256" key="1">
    <source>
        <dbReference type="ARBA" id="ARBA00009199"/>
    </source>
</evidence>
<sequence length="467" mass="50393">MQFSEYYKQDAHDLAKLIKTKQISAKEALDCAITRMHEVNPVLNAIVADCSDWAYEQLKSMRGDEPFYGVPILVKDLGFMIEGVPYTAGSRFCASFISPITSDFIKRILALGLLPFAKTNVPELGLSYVTESVLHGPCKNPYDLKRTPGGSSGGSAAAVAAGIAPVATGNDGGGSIRIPASCCGLFGFKPTPGLIPTGPLEGEAWSGLATSHVLTRSVRDSAVLFELLTAANLKNLGQSLLQLSKRRNPPGPLTIALLDGAFAPVSVDKACIEALEQAIHVLKSLGHRVVERKLDLNLAAIGESVITMIAANTCAEIESGELIIKRKVKKNELEPVTWEFMAQGKTISASQLIRAKNNVYQCMRPVHELLMEIDVILTPALAQLPLPIGSLATDDNFADYLQKNTEFSPFTSLFNQAGLPAMVMPVRYYEGLPLAVQFAAAKGQDKLLFDLASQLQKEFVNFTPPTM</sequence>
<dbReference type="PANTHER" id="PTHR11895:SF7">
    <property type="entry name" value="GLUTAMYL-TRNA(GLN) AMIDOTRANSFERASE SUBUNIT A, MITOCHONDRIAL"/>
    <property type="match status" value="1"/>
</dbReference>
<dbReference type="InterPro" id="IPR000120">
    <property type="entry name" value="Amidase"/>
</dbReference>
<dbReference type="GO" id="GO:0004040">
    <property type="term" value="F:amidase activity"/>
    <property type="evidence" value="ECO:0007669"/>
    <property type="project" value="UniProtKB-EC"/>
</dbReference>
<keyword evidence="4" id="KW-1185">Reference proteome</keyword>
<dbReference type="Proteomes" id="UP000054725">
    <property type="component" value="Unassembled WGS sequence"/>
</dbReference>
<dbReference type="Pfam" id="PF01425">
    <property type="entry name" value="Amidase"/>
    <property type="match status" value="1"/>
</dbReference>
<dbReference type="InterPro" id="IPR023631">
    <property type="entry name" value="Amidase_dom"/>
</dbReference>
<name>A0A0W0WP26_9GAMM</name>
<dbReference type="InterPro" id="IPR036928">
    <property type="entry name" value="AS_sf"/>
</dbReference>
<comment type="caution">
    <text evidence="3">The sequence shown here is derived from an EMBL/GenBank/DDBJ whole genome shotgun (WGS) entry which is preliminary data.</text>
</comment>
<dbReference type="Gene3D" id="3.90.1300.10">
    <property type="entry name" value="Amidase signature (AS) domain"/>
    <property type="match status" value="1"/>
</dbReference>
<dbReference type="EMBL" id="LNYO01000019">
    <property type="protein sequence ID" value="KTD34069.1"/>
    <property type="molecule type" value="Genomic_DNA"/>
</dbReference>
<dbReference type="STRING" id="45070.Lnau_2039"/>
<dbReference type="EC" id="3.5.1.4" evidence="3"/>
<reference evidence="3 4" key="1">
    <citation type="submission" date="2015-11" db="EMBL/GenBank/DDBJ databases">
        <title>Genomic analysis of 38 Legionella species identifies large and diverse effector repertoires.</title>
        <authorList>
            <person name="Burstein D."/>
            <person name="Amaro F."/>
            <person name="Zusman T."/>
            <person name="Lifshitz Z."/>
            <person name="Cohen O."/>
            <person name="Gilbert J.A."/>
            <person name="Pupko T."/>
            <person name="Shuman H.A."/>
            <person name="Segal G."/>
        </authorList>
    </citation>
    <scope>NUCLEOTIDE SEQUENCE [LARGE SCALE GENOMIC DNA]</scope>
    <source>
        <strain evidence="3 4">ATCC 49506</strain>
    </source>
</reference>
<dbReference type="SUPFAM" id="SSF75304">
    <property type="entry name" value="Amidase signature (AS) enzymes"/>
    <property type="match status" value="1"/>
</dbReference>
<organism evidence="3 4">
    <name type="scientific">Legionella nautarum</name>
    <dbReference type="NCBI Taxonomy" id="45070"/>
    <lineage>
        <taxon>Bacteria</taxon>
        <taxon>Pseudomonadati</taxon>
        <taxon>Pseudomonadota</taxon>
        <taxon>Gammaproteobacteria</taxon>
        <taxon>Legionellales</taxon>
        <taxon>Legionellaceae</taxon>
        <taxon>Legionella</taxon>
    </lineage>
</organism>
<evidence type="ECO:0000259" key="2">
    <source>
        <dbReference type="Pfam" id="PF01425"/>
    </source>
</evidence>
<dbReference type="InterPro" id="IPR020556">
    <property type="entry name" value="Amidase_CS"/>
</dbReference>
<gene>
    <name evidence="3" type="ORF">Lnau_2039</name>
</gene>
<proteinExistence type="inferred from homology"/>